<dbReference type="AlphaFoldDB" id="A0A926Z8J6"/>
<reference evidence="3" key="2">
    <citation type="submission" date="2020-08" db="EMBL/GenBank/DDBJ databases">
        <authorList>
            <person name="Chen M."/>
            <person name="Teng W."/>
            <person name="Zhao L."/>
            <person name="Hu C."/>
            <person name="Zhou Y."/>
            <person name="Han B."/>
            <person name="Song L."/>
            <person name="Shu W."/>
        </authorList>
    </citation>
    <scope>NUCLEOTIDE SEQUENCE</scope>
    <source>
        <strain evidence="3">FACHB-1277</strain>
    </source>
</reference>
<dbReference type="InterPro" id="IPR009717">
    <property type="entry name" value="Mo-dep_Nase_C"/>
</dbReference>
<dbReference type="InterPro" id="IPR029024">
    <property type="entry name" value="TerB-like"/>
</dbReference>
<dbReference type="Pfam" id="PF06967">
    <property type="entry name" value="Mo-nitro_C"/>
    <property type="match status" value="1"/>
</dbReference>
<evidence type="ECO:0000313" key="3">
    <source>
        <dbReference type="EMBL" id="MBD2151114.1"/>
    </source>
</evidence>
<dbReference type="Gene3D" id="1.10.3680.10">
    <property type="entry name" value="TerB-like"/>
    <property type="match status" value="1"/>
</dbReference>
<evidence type="ECO:0000313" key="4">
    <source>
        <dbReference type="Proteomes" id="UP000631421"/>
    </source>
</evidence>
<dbReference type="Proteomes" id="UP000631421">
    <property type="component" value="Unassembled WGS sequence"/>
</dbReference>
<feature type="domain" description="Co-chaperone DjlA N-terminal" evidence="1">
    <location>
        <begin position="20"/>
        <end position="118"/>
    </location>
</feature>
<name>A0A926Z8J6_9CYAN</name>
<gene>
    <name evidence="3" type="ORF">H6F44_13435</name>
</gene>
<feature type="domain" description="Mo-dependent nitrogenase C-terminal" evidence="2">
    <location>
        <begin position="134"/>
        <end position="215"/>
    </location>
</feature>
<evidence type="ECO:0000259" key="2">
    <source>
        <dbReference type="Pfam" id="PF06967"/>
    </source>
</evidence>
<dbReference type="EMBL" id="JACJPY010000042">
    <property type="protein sequence ID" value="MBD2151114.1"/>
    <property type="molecule type" value="Genomic_DNA"/>
</dbReference>
<organism evidence="3 4">
    <name type="scientific">Pseudanabaena cinerea FACHB-1277</name>
    <dbReference type="NCBI Taxonomy" id="2949581"/>
    <lineage>
        <taxon>Bacteria</taxon>
        <taxon>Bacillati</taxon>
        <taxon>Cyanobacteriota</taxon>
        <taxon>Cyanophyceae</taxon>
        <taxon>Pseudanabaenales</taxon>
        <taxon>Pseudanabaenaceae</taxon>
        <taxon>Pseudanabaena</taxon>
        <taxon>Pseudanabaena cinerea</taxon>
    </lineage>
</organism>
<dbReference type="Pfam" id="PF05099">
    <property type="entry name" value="TerB"/>
    <property type="match status" value="1"/>
</dbReference>
<evidence type="ECO:0000259" key="1">
    <source>
        <dbReference type="Pfam" id="PF05099"/>
    </source>
</evidence>
<proteinExistence type="predicted"/>
<dbReference type="InterPro" id="IPR007791">
    <property type="entry name" value="DjlA_N"/>
</dbReference>
<comment type="caution">
    <text evidence="3">The sequence shown here is derived from an EMBL/GenBank/DDBJ whole genome shotgun (WGS) entry which is preliminary data.</text>
</comment>
<dbReference type="CDD" id="cd07177">
    <property type="entry name" value="terB_like"/>
    <property type="match status" value="1"/>
</dbReference>
<dbReference type="RefSeq" id="WP_190351509.1">
    <property type="nucleotide sequence ID" value="NZ_JACJPY010000042.1"/>
</dbReference>
<keyword evidence="4" id="KW-1185">Reference proteome</keyword>
<reference evidence="3" key="1">
    <citation type="journal article" date="2015" name="ISME J.">
        <title>Draft Genome Sequence of Streptomyces incarnatus NRRL8089, which Produces the Nucleoside Antibiotic Sinefungin.</title>
        <authorList>
            <person name="Oshima K."/>
            <person name="Hattori M."/>
            <person name="Shimizu H."/>
            <person name="Fukuda K."/>
            <person name="Nemoto M."/>
            <person name="Inagaki K."/>
            <person name="Tamura T."/>
        </authorList>
    </citation>
    <scope>NUCLEOTIDE SEQUENCE</scope>
    <source>
        <strain evidence="3">FACHB-1277</strain>
    </source>
</reference>
<dbReference type="SUPFAM" id="SSF158682">
    <property type="entry name" value="TerB-like"/>
    <property type="match status" value="1"/>
</dbReference>
<protein>
    <submittedName>
        <fullName evidence="3">TerB family tellurite resistance protein</fullName>
    </submittedName>
</protein>
<accession>A0A926Z8J6</accession>
<sequence>MKTQHSPYTSTQITAWLRGLMSVALADNDYSEQERTLFDQLSHSEELEEGANFSDYPPISAAELADGLGKDPAIAQNFLRMAVMMALADGQYTDSEDQVIQEFSRALHQEITAINELRQKLQSAAHHEEHHPDLLNPVKDWLDHLDIHDAKLANLICKVIPAQCPFERDVKLFGRKIMHIPAMCEINPLYDQLVGLRFRALNYLADRGEDVTKYCQ</sequence>